<keyword evidence="1" id="KW-1133">Transmembrane helix</keyword>
<feature type="transmembrane region" description="Helical" evidence="1">
    <location>
        <begin position="6"/>
        <end position="30"/>
    </location>
</feature>
<proteinExistence type="predicted"/>
<evidence type="ECO:0000256" key="1">
    <source>
        <dbReference type="SAM" id="Phobius"/>
    </source>
</evidence>
<keyword evidence="3" id="KW-1185">Reference proteome</keyword>
<reference evidence="3" key="1">
    <citation type="journal article" date="2017" name="Nature">
        <title>The sunflower genome provides insights into oil metabolism, flowering and Asterid evolution.</title>
        <authorList>
            <person name="Badouin H."/>
            <person name="Gouzy J."/>
            <person name="Grassa C.J."/>
            <person name="Murat F."/>
            <person name="Staton S.E."/>
            <person name="Cottret L."/>
            <person name="Lelandais-Briere C."/>
            <person name="Owens G.L."/>
            <person name="Carrere S."/>
            <person name="Mayjonade B."/>
            <person name="Legrand L."/>
            <person name="Gill N."/>
            <person name="Kane N.C."/>
            <person name="Bowers J.E."/>
            <person name="Hubner S."/>
            <person name="Bellec A."/>
            <person name="Berard A."/>
            <person name="Berges H."/>
            <person name="Blanchet N."/>
            <person name="Boniface M.C."/>
            <person name="Brunel D."/>
            <person name="Catrice O."/>
            <person name="Chaidir N."/>
            <person name="Claudel C."/>
            <person name="Donnadieu C."/>
            <person name="Faraut T."/>
            <person name="Fievet G."/>
            <person name="Helmstetter N."/>
            <person name="King M."/>
            <person name="Knapp S.J."/>
            <person name="Lai Z."/>
            <person name="Le Paslier M.C."/>
            <person name="Lippi Y."/>
            <person name="Lorenzon L."/>
            <person name="Mandel J.R."/>
            <person name="Marage G."/>
            <person name="Marchand G."/>
            <person name="Marquand E."/>
            <person name="Bret-Mestries E."/>
            <person name="Morien E."/>
            <person name="Nambeesan S."/>
            <person name="Nguyen T."/>
            <person name="Pegot-Espagnet P."/>
            <person name="Pouilly N."/>
            <person name="Raftis F."/>
            <person name="Sallet E."/>
            <person name="Schiex T."/>
            <person name="Thomas J."/>
            <person name="Vandecasteele C."/>
            <person name="Vares D."/>
            <person name="Vear F."/>
            <person name="Vautrin S."/>
            <person name="Crespi M."/>
            <person name="Mangin B."/>
            <person name="Burke J.M."/>
            <person name="Salse J."/>
            <person name="Munos S."/>
            <person name="Vincourt P."/>
            <person name="Rieseberg L.H."/>
            <person name="Langlade N.B."/>
        </authorList>
    </citation>
    <scope>NUCLEOTIDE SEQUENCE [LARGE SCALE GENOMIC DNA]</scope>
    <source>
        <strain evidence="3">cv. SF193</strain>
    </source>
</reference>
<dbReference type="AlphaFoldDB" id="A0A251TDQ5"/>
<protein>
    <submittedName>
        <fullName evidence="2">Uncharacterized protein</fullName>
    </submittedName>
</protein>
<dbReference type="Proteomes" id="UP000215914">
    <property type="component" value="Chromosome 11"/>
</dbReference>
<dbReference type="EMBL" id="CM007900">
    <property type="protein sequence ID" value="OTG08716.1"/>
    <property type="molecule type" value="Genomic_DNA"/>
</dbReference>
<evidence type="ECO:0000313" key="3">
    <source>
        <dbReference type="Proteomes" id="UP000215914"/>
    </source>
</evidence>
<dbReference type="InParanoid" id="A0A251TDQ5"/>
<gene>
    <name evidence="2" type="ORF">HannXRQ_Chr11g0344851</name>
</gene>
<sequence length="79" mass="9170">MGFTYSNLLVIIEVVLLYLCFETFLHLTYFNSSRTNNLPSKKTSRQFIQFQLQIRIKDVDLDCKYKDIGSGSYCISLSS</sequence>
<accession>A0A251TDQ5</accession>
<keyword evidence="1" id="KW-0812">Transmembrane</keyword>
<evidence type="ECO:0000313" key="2">
    <source>
        <dbReference type="EMBL" id="OTG08716.1"/>
    </source>
</evidence>
<keyword evidence="1" id="KW-0472">Membrane</keyword>
<organism evidence="2 3">
    <name type="scientific">Helianthus annuus</name>
    <name type="common">Common sunflower</name>
    <dbReference type="NCBI Taxonomy" id="4232"/>
    <lineage>
        <taxon>Eukaryota</taxon>
        <taxon>Viridiplantae</taxon>
        <taxon>Streptophyta</taxon>
        <taxon>Embryophyta</taxon>
        <taxon>Tracheophyta</taxon>
        <taxon>Spermatophyta</taxon>
        <taxon>Magnoliopsida</taxon>
        <taxon>eudicotyledons</taxon>
        <taxon>Gunneridae</taxon>
        <taxon>Pentapetalae</taxon>
        <taxon>asterids</taxon>
        <taxon>campanulids</taxon>
        <taxon>Asterales</taxon>
        <taxon>Asteraceae</taxon>
        <taxon>Asteroideae</taxon>
        <taxon>Heliantheae alliance</taxon>
        <taxon>Heliantheae</taxon>
        <taxon>Helianthus</taxon>
    </lineage>
</organism>
<name>A0A251TDQ5_HELAN</name>